<comment type="caution">
    <text evidence="2">The sequence shown here is derived from an EMBL/GenBank/DDBJ whole genome shotgun (WGS) entry which is preliminary data.</text>
</comment>
<proteinExistence type="predicted"/>
<accession>A0A318H5L7</accession>
<name>A0A318H5L7_9BURK</name>
<dbReference type="OrthoDB" id="5621705at2"/>
<keyword evidence="1" id="KW-1133">Transmembrane helix</keyword>
<dbReference type="Proteomes" id="UP000247811">
    <property type="component" value="Unassembled WGS sequence"/>
</dbReference>
<gene>
    <name evidence="2" type="ORF">C7444_10194</name>
</gene>
<dbReference type="EMBL" id="QJJS01000001">
    <property type="protein sequence ID" value="PXW99265.1"/>
    <property type="molecule type" value="Genomic_DNA"/>
</dbReference>
<evidence type="ECO:0000256" key="1">
    <source>
        <dbReference type="SAM" id="Phobius"/>
    </source>
</evidence>
<keyword evidence="1" id="KW-0812">Transmembrane</keyword>
<keyword evidence="3" id="KW-1185">Reference proteome</keyword>
<keyword evidence="1" id="KW-0472">Membrane</keyword>
<reference evidence="2 3" key="1">
    <citation type="submission" date="2018-05" db="EMBL/GenBank/DDBJ databases">
        <title>Genomic Encyclopedia of Type Strains, Phase IV (KMG-IV): sequencing the most valuable type-strain genomes for metagenomic binning, comparative biology and taxonomic classification.</title>
        <authorList>
            <person name="Goeker M."/>
        </authorList>
    </citation>
    <scope>NUCLEOTIDE SEQUENCE [LARGE SCALE GENOMIC DNA]</scope>
    <source>
        <strain evidence="2 3">DSM 566</strain>
    </source>
</reference>
<dbReference type="RefSeq" id="WP_110398858.1">
    <property type="nucleotide sequence ID" value="NZ_QJJS01000001.1"/>
</dbReference>
<evidence type="ECO:0000313" key="2">
    <source>
        <dbReference type="EMBL" id="PXW99265.1"/>
    </source>
</evidence>
<feature type="transmembrane region" description="Helical" evidence="1">
    <location>
        <begin position="208"/>
        <end position="237"/>
    </location>
</feature>
<evidence type="ECO:0000313" key="3">
    <source>
        <dbReference type="Proteomes" id="UP000247811"/>
    </source>
</evidence>
<dbReference type="AlphaFoldDB" id="A0A318H5L7"/>
<feature type="transmembrane region" description="Helical" evidence="1">
    <location>
        <begin position="112"/>
        <end position="138"/>
    </location>
</feature>
<dbReference type="Pfam" id="PF09955">
    <property type="entry name" value="DUF2189"/>
    <property type="match status" value="1"/>
</dbReference>
<feature type="transmembrane region" description="Helical" evidence="1">
    <location>
        <begin position="38"/>
        <end position="59"/>
    </location>
</feature>
<organism evidence="2 3">
    <name type="scientific">Sphaerotilus hippei</name>
    <dbReference type="NCBI Taxonomy" id="744406"/>
    <lineage>
        <taxon>Bacteria</taxon>
        <taxon>Pseudomonadati</taxon>
        <taxon>Pseudomonadota</taxon>
        <taxon>Betaproteobacteria</taxon>
        <taxon>Burkholderiales</taxon>
        <taxon>Sphaerotilaceae</taxon>
        <taxon>Sphaerotilus</taxon>
    </lineage>
</organism>
<protein>
    <submittedName>
        <fullName evidence="2">Putative membrane protein</fullName>
    </submittedName>
</protein>
<sequence length="257" mass="27871">MTTLAVASFPSGRVRTLRTLQPLTWLERAWHDIRRAPAASFAHGAVLALFGWVVVAVAWQRFWLLAGALSGFLLVAPILATGLYAISRDLERGEPAGWSSVWRVWSSLDRRLVGFGLLLALAGTGWVLTSAALITLFAPTPVVTPADFLRLIVSESSGWLFEAWLMLGGLLAAPVFASSVVAIPLLIDRRIGLLEAVLTSWRTVLENPVPMGVWAAVVLGFTLLGLCSLLLGLVFVIPMLGHATWYAYRDCLPAGER</sequence>
<feature type="transmembrane region" description="Helical" evidence="1">
    <location>
        <begin position="158"/>
        <end position="187"/>
    </location>
</feature>
<feature type="transmembrane region" description="Helical" evidence="1">
    <location>
        <begin position="65"/>
        <end position="86"/>
    </location>
</feature>
<dbReference type="InterPro" id="IPR018692">
    <property type="entry name" value="DUF2189"/>
</dbReference>